<keyword evidence="3" id="KW-1185">Reference proteome</keyword>
<protein>
    <submittedName>
        <fullName evidence="2">Uncharacterized protein</fullName>
    </submittedName>
</protein>
<reference evidence="2" key="1">
    <citation type="submission" date="2023-04" db="EMBL/GenBank/DDBJ databases">
        <authorList>
            <consortium name="ELIXIR-Norway"/>
        </authorList>
    </citation>
    <scope>NUCLEOTIDE SEQUENCE [LARGE SCALE GENOMIC DNA]</scope>
</reference>
<evidence type="ECO:0000256" key="1">
    <source>
        <dbReference type="SAM" id="MobiDB-lite"/>
    </source>
</evidence>
<feature type="compositionally biased region" description="Basic and acidic residues" evidence="1">
    <location>
        <begin position="126"/>
        <end position="136"/>
    </location>
</feature>
<organism evidence="2 3">
    <name type="scientific">Rangifer tarandus platyrhynchus</name>
    <name type="common">Svalbard reindeer</name>
    <dbReference type="NCBI Taxonomy" id="3082113"/>
    <lineage>
        <taxon>Eukaryota</taxon>
        <taxon>Metazoa</taxon>
        <taxon>Chordata</taxon>
        <taxon>Craniata</taxon>
        <taxon>Vertebrata</taxon>
        <taxon>Euteleostomi</taxon>
        <taxon>Mammalia</taxon>
        <taxon>Eutheria</taxon>
        <taxon>Laurasiatheria</taxon>
        <taxon>Artiodactyla</taxon>
        <taxon>Ruminantia</taxon>
        <taxon>Pecora</taxon>
        <taxon>Cervidae</taxon>
        <taxon>Odocoileinae</taxon>
        <taxon>Rangifer</taxon>
    </lineage>
</organism>
<dbReference type="Proteomes" id="UP001176941">
    <property type="component" value="Chromosome 10"/>
</dbReference>
<dbReference type="EMBL" id="OX459946">
    <property type="protein sequence ID" value="CAI9153747.1"/>
    <property type="molecule type" value="Genomic_DNA"/>
</dbReference>
<proteinExistence type="predicted"/>
<accession>A0ABN8XZJ0</accession>
<gene>
    <name evidence="2" type="ORF">MRATA1EN1_LOCUS2709</name>
</gene>
<evidence type="ECO:0000313" key="2">
    <source>
        <dbReference type="EMBL" id="CAI9153747.1"/>
    </source>
</evidence>
<feature type="region of interest" description="Disordered" evidence="1">
    <location>
        <begin position="109"/>
        <end position="157"/>
    </location>
</feature>
<name>A0ABN8XZJ0_RANTA</name>
<evidence type="ECO:0000313" key="3">
    <source>
        <dbReference type="Proteomes" id="UP001176941"/>
    </source>
</evidence>
<sequence length="157" mass="15626">MERAGDDPDSPPQVSGPTAAYRAPLCVLIGSRAMSSGRLCARPCACTGLVAAPQDSTDASRMSAASLSAPGECCPGLSPAPAGAESVGCGTRTLCIHTGAVGHVDDLLPEDGDVSQATGAAGLCHSDSRSAGDHAHQTLSPLSTESESKPDPKAISE</sequence>
<feature type="compositionally biased region" description="Basic and acidic residues" evidence="1">
    <location>
        <begin position="146"/>
        <end position="157"/>
    </location>
</feature>